<accession>A0A0F5MRY0</accession>
<keyword evidence="1" id="KW-1133">Transmembrane helix</keyword>
<evidence type="ECO:0000256" key="1">
    <source>
        <dbReference type="SAM" id="Phobius"/>
    </source>
</evidence>
<dbReference type="EMBL" id="LASW01000147">
    <property type="protein sequence ID" value="KKB97349.1"/>
    <property type="molecule type" value="Genomic_DNA"/>
</dbReference>
<reference evidence="3 5" key="3">
    <citation type="submission" date="2016-12" db="EMBL/GenBank/DDBJ databases">
        <title>The new phylogeny of genus Mycobacterium.</title>
        <authorList>
            <person name="Tortoli E."/>
            <person name="Trovato A."/>
            <person name="Cirillo D.M."/>
        </authorList>
    </citation>
    <scope>NUCLEOTIDE SEQUENCE [LARGE SCALE GENOMIC DNA]</scope>
    <source>
        <strain evidence="3 5">DSM 44942</strain>
    </source>
</reference>
<comment type="caution">
    <text evidence="2">The sequence shown here is derived from an EMBL/GenBank/DDBJ whole genome shotgun (WGS) entry which is preliminary data.</text>
</comment>
<keyword evidence="5" id="KW-1185">Reference proteome</keyword>
<gene>
    <name evidence="3" type="ORF">BST15_20560</name>
    <name evidence="2" type="ORF">WR43_19555</name>
</gene>
<feature type="transmembrane region" description="Helical" evidence="1">
    <location>
        <begin position="47"/>
        <end position="68"/>
    </location>
</feature>
<evidence type="ECO:0000313" key="4">
    <source>
        <dbReference type="Proteomes" id="UP000034416"/>
    </source>
</evidence>
<feature type="transmembrane region" description="Helical" evidence="1">
    <location>
        <begin position="88"/>
        <end position="105"/>
    </location>
</feature>
<keyword evidence="1" id="KW-0472">Membrane</keyword>
<evidence type="ECO:0000313" key="3">
    <source>
        <dbReference type="EMBL" id="OQZ90710.1"/>
    </source>
</evidence>
<dbReference type="Proteomes" id="UP000034416">
    <property type="component" value="Unassembled WGS sequence"/>
</dbReference>
<feature type="transmembrane region" description="Helical" evidence="1">
    <location>
        <begin position="126"/>
        <end position="145"/>
    </location>
</feature>
<dbReference type="STRING" id="342002.BST15_20560"/>
<evidence type="ECO:0000313" key="5">
    <source>
        <dbReference type="Proteomes" id="UP000192327"/>
    </source>
</evidence>
<dbReference type="Proteomes" id="UP000192327">
    <property type="component" value="Unassembled WGS sequence"/>
</dbReference>
<reference evidence="4" key="1">
    <citation type="submission" date="2015-04" db="EMBL/GenBank/DDBJ databases">
        <title>Genome sequence of Mycobacterium arupense GUC1.</title>
        <authorList>
            <person name="Greninger A.L."/>
            <person name="Cunningham G."/>
            <person name="Chiu C.Y."/>
            <person name="Miller S."/>
        </authorList>
    </citation>
    <scope>NUCLEOTIDE SEQUENCE [LARGE SCALE GENOMIC DNA]</scope>
    <source>
        <strain evidence="4">GUC1</strain>
    </source>
</reference>
<reference evidence="2" key="2">
    <citation type="submission" date="2015-04" db="EMBL/GenBank/DDBJ databases">
        <title>Genome sequence of Mycobacterium arupense strain GUC1.</title>
        <authorList>
            <person name="Greninger A.L."/>
            <person name="Cunningham G."/>
            <person name="Chiu C.Y."/>
            <person name="Miller S."/>
        </authorList>
    </citation>
    <scope>NUCLEOTIDE SEQUENCE</scope>
    <source>
        <strain evidence="2">GUC1</strain>
    </source>
</reference>
<dbReference type="AlphaFoldDB" id="A0A0F5MRY0"/>
<sequence>MVGMVHGLPTHPLLAHLVAVLVPLAALLAILAVVWPAARRRIGATPLLVATAALLLVPLTTAAGGTLRARTMMDGAVLSRHVTLGGQLIVWVALLTIALACWWALHTPIFAGTVGAVAPAARRIGAAGAGAATLLFALACVWSTVRAGDSGTQAVWGTLPCCAGMAM</sequence>
<dbReference type="RefSeq" id="WP_046191275.1">
    <property type="nucleotide sequence ID" value="NZ_JACKUJ010000039.1"/>
</dbReference>
<evidence type="ECO:0000313" key="2">
    <source>
        <dbReference type="EMBL" id="KKB97349.1"/>
    </source>
</evidence>
<keyword evidence="1" id="KW-0812">Transmembrane</keyword>
<dbReference type="PATRIC" id="fig|342002.3.peg.2981"/>
<proteinExistence type="predicted"/>
<feature type="transmembrane region" description="Helical" evidence="1">
    <location>
        <begin position="13"/>
        <end position="35"/>
    </location>
</feature>
<name>A0A0F5MRY0_9MYCO</name>
<dbReference type="EMBL" id="MVHH01000097">
    <property type="protein sequence ID" value="OQZ90710.1"/>
    <property type="molecule type" value="Genomic_DNA"/>
</dbReference>
<dbReference type="OrthoDB" id="4864772at2"/>
<protein>
    <submittedName>
        <fullName evidence="2">Uncharacterized protein</fullName>
    </submittedName>
</protein>
<organism evidence="2 4">
    <name type="scientific">Mycolicibacter arupensis</name>
    <dbReference type="NCBI Taxonomy" id="342002"/>
    <lineage>
        <taxon>Bacteria</taxon>
        <taxon>Bacillati</taxon>
        <taxon>Actinomycetota</taxon>
        <taxon>Actinomycetes</taxon>
        <taxon>Mycobacteriales</taxon>
        <taxon>Mycobacteriaceae</taxon>
        <taxon>Mycolicibacter</taxon>
    </lineage>
</organism>